<evidence type="ECO:0000313" key="2">
    <source>
        <dbReference type="Proteomes" id="UP001385951"/>
    </source>
</evidence>
<dbReference type="Proteomes" id="UP001385951">
    <property type="component" value="Unassembled WGS sequence"/>
</dbReference>
<gene>
    <name evidence="1" type="ORF">QCA50_003910</name>
</gene>
<reference evidence="1 2" key="1">
    <citation type="submission" date="2022-09" db="EMBL/GenBank/DDBJ databases">
        <authorList>
            <person name="Palmer J.M."/>
        </authorList>
    </citation>
    <scope>NUCLEOTIDE SEQUENCE [LARGE SCALE GENOMIC DNA]</scope>
    <source>
        <strain evidence="1 2">DSM 7382</strain>
    </source>
</reference>
<accession>A0AAW0GMH7</accession>
<evidence type="ECO:0000313" key="1">
    <source>
        <dbReference type="EMBL" id="KAK7692285.1"/>
    </source>
</evidence>
<dbReference type="EMBL" id="JASBNA010000004">
    <property type="protein sequence ID" value="KAK7692285.1"/>
    <property type="molecule type" value="Genomic_DNA"/>
</dbReference>
<protein>
    <submittedName>
        <fullName evidence="1">Uncharacterized protein</fullName>
    </submittedName>
</protein>
<dbReference type="AlphaFoldDB" id="A0AAW0GMH7"/>
<organism evidence="1 2">
    <name type="scientific">Cerrena zonata</name>
    <dbReference type="NCBI Taxonomy" id="2478898"/>
    <lineage>
        <taxon>Eukaryota</taxon>
        <taxon>Fungi</taxon>
        <taxon>Dikarya</taxon>
        <taxon>Basidiomycota</taxon>
        <taxon>Agaricomycotina</taxon>
        <taxon>Agaricomycetes</taxon>
        <taxon>Polyporales</taxon>
        <taxon>Cerrenaceae</taxon>
        <taxon>Cerrena</taxon>
    </lineage>
</organism>
<comment type="caution">
    <text evidence="1">The sequence shown here is derived from an EMBL/GenBank/DDBJ whole genome shotgun (WGS) entry which is preliminary data.</text>
</comment>
<proteinExistence type="predicted"/>
<sequence>MAPGIPKGEGGVQYIEPIPLSYFLHVRVMSTSKKADTEVTVMYVLRLTEVYSSAYESPFLDGLPGSSRYPLSVAWKTYVNRTRGQ</sequence>
<keyword evidence="2" id="KW-1185">Reference proteome</keyword>
<name>A0AAW0GMH7_9APHY</name>